<proteinExistence type="predicted"/>
<keyword evidence="4" id="KW-1185">Reference proteome</keyword>
<name>A0ABW2V4S9_9BACL</name>
<dbReference type="RefSeq" id="WP_138787961.1">
    <property type="nucleotide sequence ID" value="NZ_JBHTGQ010000023.1"/>
</dbReference>
<keyword evidence="2" id="KW-0472">Membrane</keyword>
<feature type="region of interest" description="Disordered" evidence="1">
    <location>
        <begin position="65"/>
        <end position="86"/>
    </location>
</feature>
<dbReference type="EMBL" id="JBHTGQ010000023">
    <property type="protein sequence ID" value="MFC7750435.1"/>
    <property type="molecule type" value="Genomic_DNA"/>
</dbReference>
<sequence length="86" mass="9394">MDGKRNRNSVNGDEEWVELYVDWSRSCERGLLRIAIGLAVLLLLAQAVLRVPALRPLLTEAEREMGEAAEPAEPSSAFADPFGGVV</sequence>
<gene>
    <name evidence="3" type="ORF">ACFQWB_10920</name>
</gene>
<evidence type="ECO:0000256" key="1">
    <source>
        <dbReference type="SAM" id="MobiDB-lite"/>
    </source>
</evidence>
<dbReference type="Proteomes" id="UP001596528">
    <property type="component" value="Unassembled WGS sequence"/>
</dbReference>
<reference evidence="4" key="1">
    <citation type="journal article" date="2019" name="Int. J. Syst. Evol. Microbiol.">
        <title>The Global Catalogue of Microorganisms (GCM) 10K type strain sequencing project: providing services to taxonomists for standard genome sequencing and annotation.</title>
        <authorList>
            <consortium name="The Broad Institute Genomics Platform"/>
            <consortium name="The Broad Institute Genome Sequencing Center for Infectious Disease"/>
            <person name="Wu L."/>
            <person name="Ma J."/>
        </authorList>
    </citation>
    <scope>NUCLEOTIDE SEQUENCE [LARGE SCALE GENOMIC DNA]</scope>
    <source>
        <strain evidence="4">JCM 18657</strain>
    </source>
</reference>
<evidence type="ECO:0000256" key="2">
    <source>
        <dbReference type="SAM" id="Phobius"/>
    </source>
</evidence>
<accession>A0ABW2V4S9</accession>
<evidence type="ECO:0000313" key="3">
    <source>
        <dbReference type="EMBL" id="MFC7750435.1"/>
    </source>
</evidence>
<feature type="compositionally biased region" description="Low complexity" evidence="1">
    <location>
        <begin position="68"/>
        <end position="79"/>
    </location>
</feature>
<organism evidence="3 4">
    <name type="scientific">Paenibacillus thermoaerophilus</name>
    <dbReference type="NCBI Taxonomy" id="1215385"/>
    <lineage>
        <taxon>Bacteria</taxon>
        <taxon>Bacillati</taxon>
        <taxon>Bacillota</taxon>
        <taxon>Bacilli</taxon>
        <taxon>Bacillales</taxon>
        <taxon>Paenibacillaceae</taxon>
        <taxon>Paenibacillus</taxon>
    </lineage>
</organism>
<protein>
    <submittedName>
        <fullName evidence="3">Uncharacterized protein</fullName>
    </submittedName>
</protein>
<comment type="caution">
    <text evidence="3">The sequence shown here is derived from an EMBL/GenBank/DDBJ whole genome shotgun (WGS) entry which is preliminary data.</text>
</comment>
<keyword evidence="2" id="KW-0812">Transmembrane</keyword>
<evidence type="ECO:0000313" key="4">
    <source>
        <dbReference type="Proteomes" id="UP001596528"/>
    </source>
</evidence>
<feature type="transmembrane region" description="Helical" evidence="2">
    <location>
        <begin position="30"/>
        <end position="49"/>
    </location>
</feature>
<keyword evidence="2" id="KW-1133">Transmembrane helix</keyword>